<reference evidence="3" key="1">
    <citation type="journal article" date="2023" name="G3 (Bethesda)">
        <title>Whole genome assemblies of Zophobas morio and Tenebrio molitor.</title>
        <authorList>
            <person name="Kaur S."/>
            <person name="Stinson S.A."/>
            <person name="diCenzo G.C."/>
        </authorList>
    </citation>
    <scope>NUCLEOTIDE SEQUENCE</scope>
    <source>
        <strain evidence="3">QUZm001</strain>
    </source>
</reference>
<dbReference type="PANTHER" id="PTHR46599:SF3">
    <property type="entry name" value="PIGGYBAC TRANSPOSABLE ELEMENT-DERIVED PROTEIN 4"/>
    <property type="match status" value="1"/>
</dbReference>
<evidence type="ECO:0000256" key="1">
    <source>
        <dbReference type="SAM" id="MobiDB-lite"/>
    </source>
</evidence>
<sequence>MNSRGKRIVKLALEQKQHSGDEDSLSEPYSADSDVDPGFVLPDSSNSDNYSTDSDCEIPVKKTKNISSLSVGNENMPGPSNIFRGKRTTKEIESKYQDITSESEEDIEREQVKDSSAVFMTQNTRNANAGSTHFGDDNIAHEEWIETENDADQTLYDLTQSVWGPPVGNHLQFEENFESGIKQEWQAALMGHHPIDYYFAFVDFDIIDAIVDQTNIYATQFVMCNNNISNKSRVHNWEPTTRAEIIHLIGLLSYMGMVRMNSLRDYWSQKWLLKSDVARNVMSRNRFEILLKMLHFSDNEQCPEGDRLYKIQPLIDMLTKNYQTVYTPGKTFCIDETMVPFQGRLVFKQYNPQKTHKYGIKVFKLCCNNGYTWNISIYAGKEKTTDNPLAVSTQIVLKLAKDLLGSGRLCITDNWYTSLQLAHILLDHKTHCLGTLRANRKGNPPEVIKKKLKKGEVFSQENERGICLVKWRDKRDVLVLSTCHTDQMVEIQRRGKSIQKPTAIVHYNSGKSSIDLSDQMASYSSALRKSIRWYKKLAIEVLLGTSMVNAHIIYKDIEQSNMPINDFRLLVTEDLLKFEDKRDAAQTRQPRHQILKTHQFTRLDCKARENRRYCKGCYQKKVDGIIEKNKVKKVTTYCQQCDGNPRYCLECFNLYHNK</sequence>
<feature type="compositionally biased region" description="Low complexity" evidence="1">
    <location>
        <begin position="43"/>
        <end position="53"/>
    </location>
</feature>
<dbReference type="Pfam" id="PF13843">
    <property type="entry name" value="DDE_Tnp_1_7"/>
    <property type="match status" value="1"/>
</dbReference>
<name>A0AA38M841_9CUCU</name>
<dbReference type="Proteomes" id="UP001168821">
    <property type="component" value="Unassembled WGS sequence"/>
</dbReference>
<protein>
    <recommendedName>
        <fullName evidence="2">PiggyBac transposable element-derived protein domain-containing protein</fullName>
    </recommendedName>
</protein>
<evidence type="ECO:0000313" key="4">
    <source>
        <dbReference type="Proteomes" id="UP001168821"/>
    </source>
</evidence>
<gene>
    <name evidence="3" type="ORF">Zmor_024512</name>
</gene>
<organism evidence="3 4">
    <name type="scientific">Zophobas morio</name>
    <dbReference type="NCBI Taxonomy" id="2755281"/>
    <lineage>
        <taxon>Eukaryota</taxon>
        <taxon>Metazoa</taxon>
        <taxon>Ecdysozoa</taxon>
        <taxon>Arthropoda</taxon>
        <taxon>Hexapoda</taxon>
        <taxon>Insecta</taxon>
        <taxon>Pterygota</taxon>
        <taxon>Neoptera</taxon>
        <taxon>Endopterygota</taxon>
        <taxon>Coleoptera</taxon>
        <taxon>Polyphaga</taxon>
        <taxon>Cucujiformia</taxon>
        <taxon>Tenebrionidae</taxon>
        <taxon>Zophobas</taxon>
    </lineage>
</organism>
<keyword evidence="4" id="KW-1185">Reference proteome</keyword>
<feature type="region of interest" description="Disordered" evidence="1">
    <location>
        <begin position="1"/>
        <end position="61"/>
    </location>
</feature>
<dbReference type="InterPro" id="IPR029526">
    <property type="entry name" value="PGBD"/>
</dbReference>
<dbReference type="AlphaFoldDB" id="A0AA38M841"/>
<dbReference type="EMBL" id="JALNTZ010000007">
    <property type="protein sequence ID" value="KAJ3646956.1"/>
    <property type="molecule type" value="Genomic_DNA"/>
</dbReference>
<feature type="domain" description="PiggyBac transposable element-derived protein" evidence="2">
    <location>
        <begin position="194"/>
        <end position="551"/>
    </location>
</feature>
<evidence type="ECO:0000259" key="2">
    <source>
        <dbReference type="Pfam" id="PF13843"/>
    </source>
</evidence>
<dbReference type="PANTHER" id="PTHR46599">
    <property type="entry name" value="PIGGYBAC TRANSPOSABLE ELEMENT-DERIVED PROTEIN 4"/>
    <property type="match status" value="1"/>
</dbReference>
<evidence type="ECO:0000313" key="3">
    <source>
        <dbReference type="EMBL" id="KAJ3646956.1"/>
    </source>
</evidence>
<accession>A0AA38M841</accession>
<proteinExistence type="predicted"/>
<comment type="caution">
    <text evidence="3">The sequence shown here is derived from an EMBL/GenBank/DDBJ whole genome shotgun (WGS) entry which is preliminary data.</text>
</comment>